<gene>
    <name evidence="5" type="ORF">SAMN05216463_108135</name>
</gene>
<accession>A0A1M6UAM6</accession>
<evidence type="ECO:0000313" key="6">
    <source>
        <dbReference type="Proteomes" id="UP000184130"/>
    </source>
</evidence>
<name>A0A1M6UAM6_XYLRU</name>
<dbReference type="Proteomes" id="UP000184130">
    <property type="component" value="Unassembled WGS sequence"/>
</dbReference>
<dbReference type="InterPro" id="IPR000163">
    <property type="entry name" value="Prohibitin"/>
</dbReference>
<evidence type="ECO:0000256" key="1">
    <source>
        <dbReference type="ARBA" id="ARBA00004167"/>
    </source>
</evidence>
<comment type="subcellular location">
    <subcellularLocation>
        <location evidence="1">Membrane</location>
        <topology evidence="1">Single-pass membrane protein</topology>
    </subcellularLocation>
</comment>
<dbReference type="InterPro" id="IPR001107">
    <property type="entry name" value="Band_7"/>
</dbReference>
<keyword evidence="2" id="KW-0175">Coiled coil</keyword>
<feature type="domain" description="Band 7" evidence="4">
    <location>
        <begin position="33"/>
        <end position="217"/>
    </location>
</feature>
<keyword evidence="5" id="KW-0378">Hydrolase</keyword>
<dbReference type="GO" id="GO:0016020">
    <property type="term" value="C:membrane"/>
    <property type="evidence" value="ECO:0007669"/>
    <property type="project" value="UniProtKB-SubCell"/>
</dbReference>
<dbReference type="PANTHER" id="PTHR23222:SF0">
    <property type="entry name" value="PROHIBITIN 1"/>
    <property type="match status" value="1"/>
</dbReference>
<dbReference type="AlphaFoldDB" id="A0A1M6UAM6"/>
<keyword evidence="3" id="KW-0812">Transmembrane</keyword>
<evidence type="ECO:0000256" key="2">
    <source>
        <dbReference type="SAM" id="Coils"/>
    </source>
</evidence>
<feature type="transmembrane region" description="Helical" evidence="3">
    <location>
        <begin position="12"/>
        <end position="34"/>
    </location>
</feature>
<dbReference type="InterPro" id="IPR036013">
    <property type="entry name" value="Band_7/SPFH_dom_sf"/>
</dbReference>
<evidence type="ECO:0000259" key="4">
    <source>
        <dbReference type="Pfam" id="PF01145"/>
    </source>
</evidence>
<keyword evidence="3" id="KW-0472">Membrane</keyword>
<dbReference type="Gene3D" id="3.30.479.30">
    <property type="entry name" value="Band 7 domain"/>
    <property type="match status" value="1"/>
</dbReference>
<sequence>MNTTAVKPYYRALAYAGGAIALIFILFATCCTVVDSGEVGIRFHKWSLNEQDYGGVEGTCKGWVFYNPITTNVFTYPTFTQRKQYETFSVNAKDASLFEMDPTIAYRINPDKACDIFTKYRVGVKDLEEGYIRTCIYEAYRTCANQYTSDSLMSNRANFERDVRARLEKSLMSEGFLVEEFTSKITPPSSLLSMIDAKNTAIQSALKAENEVKEAEANAKIAVAKAEGNARAMKIKADAEAYYNRTIAASLSPMIVQEDMIEKWDGKMPQIMTGGGGMMMDISKVISNSGAKK</sequence>
<evidence type="ECO:0000256" key="3">
    <source>
        <dbReference type="SAM" id="Phobius"/>
    </source>
</evidence>
<feature type="coiled-coil region" evidence="2">
    <location>
        <begin position="198"/>
        <end position="225"/>
    </location>
</feature>
<dbReference type="PANTHER" id="PTHR23222">
    <property type="entry name" value="PROHIBITIN"/>
    <property type="match status" value="1"/>
</dbReference>
<protein>
    <submittedName>
        <fullName evidence="5">Regulator of protease activity HflC, stomatin/prohibitin superfamily</fullName>
    </submittedName>
</protein>
<dbReference type="RefSeq" id="WP_254795113.1">
    <property type="nucleotide sequence ID" value="NZ_FRBD01000008.1"/>
</dbReference>
<dbReference type="GO" id="GO:0008233">
    <property type="term" value="F:peptidase activity"/>
    <property type="evidence" value="ECO:0007669"/>
    <property type="project" value="UniProtKB-KW"/>
</dbReference>
<dbReference type="EMBL" id="FRBD01000008">
    <property type="protein sequence ID" value="SHK66292.1"/>
    <property type="molecule type" value="Genomic_DNA"/>
</dbReference>
<dbReference type="GO" id="GO:0006508">
    <property type="term" value="P:proteolysis"/>
    <property type="evidence" value="ECO:0007669"/>
    <property type="project" value="UniProtKB-KW"/>
</dbReference>
<keyword evidence="3" id="KW-1133">Transmembrane helix</keyword>
<dbReference type="SUPFAM" id="SSF117892">
    <property type="entry name" value="Band 7/SPFH domain"/>
    <property type="match status" value="1"/>
</dbReference>
<reference evidence="5 6" key="1">
    <citation type="submission" date="2016-11" db="EMBL/GenBank/DDBJ databases">
        <authorList>
            <person name="Jaros S."/>
            <person name="Januszkiewicz K."/>
            <person name="Wedrychowicz H."/>
        </authorList>
    </citation>
    <scope>NUCLEOTIDE SEQUENCE [LARGE SCALE GENOMIC DNA]</scope>
    <source>
        <strain evidence="5 6">KHT3</strain>
    </source>
</reference>
<organism evidence="5 6">
    <name type="scientific">Xylanibacter ruminicola</name>
    <name type="common">Prevotella ruminicola</name>
    <dbReference type="NCBI Taxonomy" id="839"/>
    <lineage>
        <taxon>Bacteria</taxon>
        <taxon>Pseudomonadati</taxon>
        <taxon>Bacteroidota</taxon>
        <taxon>Bacteroidia</taxon>
        <taxon>Bacteroidales</taxon>
        <taxon>Prevotellaceae</taxon>
        <taxon>Xylanibacter</taxon>
    </lineage>
</organism>
<keyword evidence="5" id="KW-0645">Protease</keyword>
<dbReference type="Pfam" id="PF01145">
    <property type="entry name" value="Band_7"/>
    <property type="match status" value="1"/>
</dbReference>
<evidence type="ECO:0000313" key="5">
    <source>
        <dbReference type="EMBL" id="SHK66292.1"/>
    </source>
</evidence>
<proteinExistence type="predicted"/>